<dbReference type="Gene3D" id="3.40.630.30">
    <property type="match status" value="1"/>
</dbReference>
<dbReference type="InterPro" id="IPR016181">
    <property type="entry name" value="Acyl_CoA_acyltransferase"/>
</dbReference>
<dbReference type="SUPFAM" id="SSF55729">
    <property type="entry name" value="Acyl-CoA N-acyltransferases (Nat)"/>
    <property type="match status" value="1"/>
</dbReference>
<accession>A0ABP0E926</accession>
<organism evidence="2 3">
    <name type="scientific">[Candida] anglica</name>
    <dbReference type="NCBI Taxonomy" id="148631"/>
    <lineage>
        <taxon>Eukaryota</taxon>
        <taxon>Fungi</taxon>
        <taxon>Dikarya</taxon>
        <taxon>Ascomycota</taxon>
        <taxon>Saccharomycotina</taxon>
        <taxon>Pichiomycetes</taxon>
        <taxon>Debaryomycetaceae</taxon>
        <taxon>Kurtzmaniella</taxon>
    </lineage>
</organism>
<feature type="domain" description="N-acetyltransferase" evidence="1">
    <location>
        <begin position="9"/>
        <end position="173"/>
    </location>
</feature>
<dbReference type="PANTHER" id="PTHR34815">
    <property type="entry name" value="LYSINE ACETYLTRANSFERASE"/>
    <property type="match status" value="1"/>
</dbReference>
<dbReference type="PROSITE" id="PS51186">
    <property type="entry name" value="GNAT"/>
    <property type="match status" value="1"/>
</dbReference>
<protein>
    <recommendedName>
        <fullName evidence="1">N-acetyltransferase domain-containing protein</fullName>
    </recommendedName>
</protein>
<dbReference type="CDD" id="cd04301">
    <property type="entry name" value="NAT_SF"/>
    <property type="match status" value="1"/>
</dbReference>
<evidence type="ECO:0000313" key="2">
    <source>
        <dbReference type="EMBL" id="CAK7896236.1"/>
    </source>
</evidence>
<evidence type="ECO:0000259" key="1">
    <source>
        <dbReference type="PROSITE" id="PS51186"/>
    </source>
</evidence>
<name>A0ABP0E926_9ASCO</name>
<dbReference type="Pfam" id="PF13508">
    <property type="entry name" value="Acetyltransf_7"/>
    <property type="match status" value="1"/>
</dbReference>
<reference evidence="2 3" key="1">
    <citation type="submission" date="2024-01" db="EMBL/GenBank/DDBJ databases">
        <authorList>
            <consortium name="Genoscope - CEA"/>
            <person name="William W."/>
        </authorList>
    </citation>
    <scope>NUCLEOTIDE SEQUENCE [LARGE SCALE GENOMIC DNA]</scope>
    <source>
        <strain evidence="2 3">29B2s-10</strain>
    </source>
</reference>
<dbReference type="InterPro" id="IPR000182">
    <property type="entry name" value="GNAT_dom"/>
</dbReference>
<sequence length="405" mass="47022">MPSLSPTNYKLLELQDKDLIKFTRAQNSLSWRGQLTAEQYVEREFVCGKGRMTSQKVIVFMLVNEDDPEQRVGSIELLIRKGLRYDNDDENHKVLENDILCGTIGSVFTYPEHRGRGVGQIMVNKLIEIAKSKYLGPKGFIFLYSEVGEYYTRNGFKSYEVPLAKFPLGKKMNYNPESSDNLNYEYIKYKNFINLLDLYNRQFRTDLIDKVKEDGKTRVSINPSEDYIDWFHLRAKYLASKIFDKASDMSLLSYDEIIDKFQKIEPSIFGIKVSKDSEVVGGIIWTYEWSRNKVTKENENTVTVLKIIVDKKYSTEEVSKQLILRMKSYLESSTTVPSLKNFQQVVIWQSDLNSSLCQWIEGNLDGKINQTNSSLSAILLNNDVDKEKLLNDDLIWEGNDKLPWW</sequence>
<dbReference type="Proteomes" id="UP001497600">
    <property type="component" value="Chromosome B"/>
</dbReference>
<dbReference type="EMBL" id="OZ004254">
    <property type="protein sequence ID" value="CAK7896236.1"/>
    <property type="molecule type" value="Genomic_DNA"/>
</dbReference>
<dbReference type="Pfam" id="PF22998">
    <property type="entry name" value="GNAT_LYC1-like"/>
    <property type="match status" value="1"/>
</dbReference>
<evidence type="ECO:0000313" key="3">
    <source>
        <dbReference type="Proteomes" id="UP001497600"/>
    </source>
</evidence>
<keyword evidence="3" id="KW-1185">Reference proteome</keyword>
<proteinExistence type="predicted"/>
<gene>
    <name evidence="2" type="ORF">CAAN4_B04126</name>
</gene>
<dbReference type="InterPro" id="IPR055100">
    <property type="entry name" value="GNAT_LYC1-like"/>
</dbReference>
<dbReference type="InterPro" id="IPR053013">
    <property type="entry name" value="LAT"/>
</dbReference>
<dbReference type="PANTHER" id="PTHR34815:SF2">
    <property type="entry name" value="N-ACETYLTRANSFERASE DOMAIN-CONTAINING PROTEIN"/>
    <property type="match status" value="1"/>
</dbReference>